<protein>
    <submittedName>
        <fullName evidence="1">Uncharacterized protein</fullName>
    </submittedName>
</protein>
<reference evidence="1 2" key="2">
    <citation type="journal article" date="2022" name="Mol. Biol. Evol.">
        <title>Comparative Genomics Reveals Insights into the Divergent Evolution of Astigmatic Mites and Household Pest Adaptations.</title>
        <authorList>
            <person name="Xiong Q."/>
            <person name="Wan A.T."/>
            <person name="Liu X."/>
            <person name="Fung C.S."/>
            <person name="Xiao X."/>
            <person name="Malainual N."/>
            <person name="Hou J."/>
            <person name="Wang L."/>
            <person name="Wang M."/>
            <person name="Yang K.Y."/>
            <person name="Cui Y."/>
            <person name="Leung E.L."/>
            <person name="Nong W."/>
            <person name="Shin S.K."/>
            <person name="Au S.W."/>
            <person name="Jeong K.Y."/>
            <person name="Chew F.T."/>
            <person name="Hui J.H."/>
            <person name="Leung T.F."/>
            <person name="Tungtrongchitr A."/>
            <person name="Zhong N."/>
            <person name="Liu Z."/>
            <person name="Tsui S.K."/>
        </authorList>
    </citation>
    <scope>NUCLEOTIDE SEQUENCE [LARGE SCALE GENOMIC DNA]</scope>
    <source>
        <strain evidence="1">Derp</strain>
    </source>
</reference>
<name>A0ABQ8IZU3_DERPT</name>
<proteinExistence type="predicted"/>
<organism evidence="1 2">
    <name type="scientific">Dermatophagoides pteronyssinus</name>
    <name type="common">European house dust mite</name>
    <dbReference type="NCBI Taxonomy" id="6956"/>
    <lineage>
        <taxon>Eukaryota</taxon>
        <taxon>Metazoa</taxon>
        <taxon>Ecdysozoa</taxon>
        <taxon>Arthropoda</taxon>
        <taxon>Chelicerata</taxon>
        <taxon>Arachnida</taxon>
        <taxon>Acari</taxon>
        <taxon>Acariformes</taxon>
        <taxon>Sarcoptiformes</taxon>
        <taxon>Astigmata</taxon>
        <taxon>Psoroptidia</taxon>
        <taxon>Analgoidea</taxon>
        <taxon>Pyroglyphidae</taxon>
        <taxon>Dermatophagoidinae</taxon>
        <taxon>Dermatophagoides</taxon>
    </lineage>
</organism>
<accession>A0ABQ8IZU3</accession>
<reference evidence="1 2" key="1">
    <citation type="journal article" date="2018" name="J. Allergy Clin. Immunol.">
        <title>High-quality assembly of Dermatophagoides pteronyssinus genome and transcriptome reveals a wide range of novel allergens.</title>
        <authorList>
            <person name="Liu X.Y."/>
            <person name="Yang K.Y."/>
            <person name="Wang M.Q."/>
            <person name="Kwok J.S."/>
            <person name="Zeng X."/>
            <person name="Yang Z."/>
            <person name="Xiao X.J."/>
            <person name="Lau C.P."/>
            <person name="Li Y."/>
            <person name="Huang Z.M."/>
            <person name="Ba J.G."/>
            <person name="Yim A.K."/>
            <person name="Ouyang C.Y."/>
            <person name="Ngai S.M."/>
            <person name="Chan T.F."/>
            <person name="Leung E.L."/>
            <person name="Liu L."/>
            <person name="Liu Z.G."/>
            <person name="Tsui S.K."/>
        </authorList>
    </citation>
    <scope>NUCLEOTIDE SEQUENCE [LARGE SCALE GENOMIC DNA]</scope>
    <source>
        <strain evidence="1">Derp</strain>
    </source>
</reference>
<keyword evidence="2" id="KW-1185">Reference proteome</keyword>
<evidence type="ECO:0000313" key="2">
    <source>
        <dbReference type="Proteomes" id="UP000887458"/>
    </source>
</evidence>
<comment type="caution">
    <text evidence="1">The sequence shown here is derived from an EMBL/GenBank/DDBJ whole genome shotgun (WGS) entry which is preliminary data.</text>
</comment>
<sequence length="60" mass="7269">MIFGEKKIQINDYWYSRHFQHTQPPSPYMIEICKQTVEKYMSCPCKYISDFPMALDLAFR</sequence>
<gene>
    <name evidence="1" type="ORF">DERP_000318</name>
</gene>
<evidence type="ECO:0000313" key="1">
    <source>
        <dbReference type="EMBL" id="KAH9415824.1"/>
    </source>
</evidence>
<dbReference type="EMBL" id="NJHN03000095">
    <property type="protein sequence ID" value="KAH9415824.1"/>
    <property type="molecule type" value="Genomic_DNA"/>
</dbReference>
<dbReference type="Proteomes" id="UP000887458">
    <property type="component" value="Unassembled WGS sequence"/>
</dbReference>